<feature type="transmembrane region" description="Helical" evidence="6">
    <location>
        <begin position="121"/>
        <end position="147"/>
    </location>
</feature>
<evidence type="ECO:0000256" key="4">
    <source>
        <dbReference type="ARBA" id="ARBA00023136"/>
    </source>
</evidence>
<sequence length="273" mass="29446">MTTVEATQTSPVAATATTTGGGNALWHAVVLAKRSLIKTFRTPEALVDVTLQPIIFLAMFTYIFGGAIAGGSQHEYLQFLLPGIMAQTIAMGSVSIGQNLNEDIQKGIFDRFRSLPIARSAPLVGTVLADLVRYLILFTVIMVVGTLMGFRVQTGPLQVVAALLLAVGFALCFCWISVFVGMIARTPGSVQGILMMLLLPLTFASSTFVAVSTMPGWLQAFVNVNPITHLVDAIRSLLLGTPMGNHLIWLLVWMVGLLVVFVPLALRAYRRRA</sequence>
<dbReference type="RefSeq" id="WP_377820274.1">
    <property type="nucleotide sequence ID" value="NZ_JBHSWJ010000002.1"/>
</dbReference>
<dbReference type="PROSITE" id="PS51012">
    <property type="entry name" value="ABC_TM2"/>
    <property type="match status" value="1"/>
</dbReference>
<dbReference type="InterPro" id="IPR000412">
    <property type="entry name" value="ABC_2_transport"/>
</dbReference>
<evidence type="ECO:0000256" key="2">
    <source>
        <dbReference type="ARBA" id="ARBA00022692"/>
    </source>
</evidence>
<evidence type="ECO:0000313" key="9">
    <source>
        <dbReference type="Proteomes" id="UP001596356"/>
    </source>
</evidence>
<dbReference type="PIRSF" id="PIRSF006648">
    <property type="entry name" value="DrrB"/>
    <property type="match status" value="1"/>
</dbReference>
<gene>
    <name evidence="8" type="ORF">ACFQBT_02700</name>
</gene>
<accession>A0ABW2APH6</accession>
<reference evidence="9" key="1">
    <citation type="journal article" date="2019" name="Int. J. Syst. Evol. Microbiol.">
        <title>The Global Catalogue of Microorganisms (GCM) 10K type strain sequencing project: providing services to taxonomists for standard genome sequencing and annotation.</title>
        <authorList>
            <consortium name="The Broad Institute Genomics Platform"/>
            <consortium name="The Broad Institute Genome Sequencing Center for Infectious Disease"/>
            <person name="Wu L."/>
            <person name="Ma J."/>
        </authorList>
    </citation>
    <scope>NUCLEOTIDE SEQUENCE [LARGE SCALE GENOMIC DNA]</scope>
    <source>
        <strain evidence="9">NBRC 106593</strain>
    </source>
</reference>
<feature type="transmembrane region" description="Helical" evidence="6">
    <location>
        <begin position="247"/>
        <end position="266"/>
    </location>
</feature>
<dbReference type="InterPro" id="IPR051784">
    <property type="entry name" value="Nod_factor_ABC_transporter"/>
</dbReference>
<keyword evidence="4 6" id="KW-0472">Membrane</keyword>
<keyword evidence="6" id="KW-0813">Transport</keyword>
<evidence type="ECO:0000256" key="6">
    <source>
        <dbReference type="RuleBase" id="RU361157"/>
    </source>
</evidence>
<feature type="transmembrane region" description="Helical" evidence="6">
    <location>
        <begin position="196"/>
        <end position="218"/>
    </location>
</feature>
<evidence type="ECO:0000313" key="8">
    <source>
        <dbReference type="EMBL" id="MFC6712812.1"/>
    </source>
</evidence>
<comment type="subcellular location">
    <subcellularLocation>
        <location evidence="6">Cell membrane</location>
        <topology evidence="6">Multi-pass membrane protein</topology>
    </subcellularLocation>
    <subcellularLocation>
        <location evidence="1">Membrane</location>
        <topology evidence="1">Multi-pass membrane protein</topology>
    </subcellularLocation>
</comment>
<evidence type="ECO:0000256" key="5">
    <source>
        <dbReference type="ARBA" id="ARBA00023251"/>
    </source>
</evidence>
<proteinExistence type="inferred from homology"/>
<comment type="similarity">
    <text evidence="6">Belongs to the ABC-2 integral membrane protein family.</text>
</comment>
<dbReference type="InterPro" id="IPR013525">
    <property type="entry name" value="ABC2_TM"/>
</dbReference>
<keyword evidence="6" id="KW-1003">Cell membrane</keyword>
<evidence type="ECO:0000256" key="1">
    <source>
        <dbReference type="ARBA" id="ARBA00004141"/>
    </source>
</evidence>
<dbReference type="InterPro" id="IPR047817">
    <property type="entry name" value="ABC2_TM_bact-type"/>
</dbReference>
<keyword evidence="9" id="KW-1185">Reference proteome</keyword>
<keyword evidence="3 6" id="KW-1133">Transmembrane helix</keyword>
<name>A0ABW2APH6_9MICO</name>
<dbReference type="EMBL" id="JBHSWJ010000002">
    <property type="protein sequence ID" value="MFC6712812.1"/>
    <property type="molecule type" value="Genomic_DNA"/>
</dbReference>
<keyword evidence="2 6" id="KW-0812">Transmembrane</keyword>
<dbReference type="Pfam" id="PF01061">
    <property type="entry name" value="ABC2_membrane"/>
    <property type="match status" value="1"/>
</dbReference>
<organism evidence="8 9">
    <name type="scientific">Branchiibius cervicis</name>
    <dbReference type="NCBI Taxonomy" id="908252"/>
    <lineage>
        <taxon>Bacteria</taxon>
        <taxon>Bacillati</taxon>
        <taxon>Actinomycetota</taxon>
        <taxon>Actinomycetes</taxon>
        <taxon>Micrococcales</taxon>
        <taxon>Dermacoccaceae</taxon>
        <taxon>Branchiibius</taxon>
    </lineage>
</organism>
<evidence type="ECO:0000256" key="3">
    <source>
        <dbReference type="ARBA" id="ARBA00022989"/>
    </source>
</evidence>
<comment type="caution">
    <text evidence="8">The sequence shown here is derived from an EMBL/GenBank/DDBJ whole genome shotgun (WGS) entry which is preliminary data.</text>
</comment>
<dbReference type="PANTHER" id="PTHR43229">
    <property type="entry name" value="NODULATION PROTEIN J"/>
    <property type="match status" value="1"/>
</dbReference>
<evidence type="ECO:0000259" key="7">
    <source>
        <dbReference type="PROSITE" id="PS51012"/>
    </source>
</evidence>
<feature type="transmembrane region" description="Helical" evidence="6">
    <location>
        <begin position="159"/>
        <end position="184"/>
    </location>
</feature>
<feature type="domain" description="ABC transmembrane type-2" evidence="7">
    <location>
        <begin position="44"/>
        <end position="272"/>
    </location>
</feature>
<feature type="transmembrane region" description="Helical" evidence="6">
    <location>
        <begin position="76"/>
        <end position="100"/>
    </location>
</feature>
<protein>
    <recommendedName>
        <fullName evidence="6">Transport permease protein</fullName>
    </recommendedName>
</protein>
<dbReference type="Proteomes" id="UP001596356">
    <property type="component" value="Unassembled WGS sequence"/>
</dbReference>
<dbReference type="PANTHER" id="PTHR43229:SF2">
    <property type="entry name" value="NODULATION PROTEIN J"/>
    <property type="match status" value="1"/>
</dbReference>
<feature type="transmembrane region" description="Helical" evidence="6">
    <location>
        <begin position="45"/>
        <end position="64"/>
    </location>
</feature>
<keyword evidence="5" id="KW-0046">Antibiotic resistance</keyword>